<gene>
    <name evidence="2" type="ORF">PMYSY11_3386</name>
</gene>
<feature type="compositionally biased region" description="Polar residues" evidence="1">
    <location>
        <begin position="7"/>
        <end position="21"/>
    </location>
</feature>
<protein>
    <submittedName>
        <fullName evidence="2">Uncharacterized protein</fullName>
    </submittedName>
</protein>
<organism evidence="2">
    <name type="scientific">Pseudomonas marincola</name>
    <dbReference type="NCBI Taxonomy" id="437900"/>
    <lineage>
        <taxon>Bacteria</taxon>
        <taxon>Pseudomonadati</taxon>
        <taxon>Pseudomonadota</taxon>
        <taxon>Gammaproteobacteria</taxon>
        <taxon>Pseudomonadales</taxon>
        <taxon>Pseudomonadaceae</taxon>
        <taxon>Pseudomonas</taxon>
    </lineage>
</organism>
<dbReference type="EMBL" id="LR215729">
    <property type="protein sequence ID" value="VEV98430.1"/>
    <property type="molecule type" value="Genomic_DNA"/>
</dbReference>
<dbReference type="AlphaFoldDB" id="A0A653E6T1"/>
<evidence type="ECO:0000256" key="1">
    <source>
        <dbReference type="SAM" id="MobiDB-lite"/>
    </source>
</evidence>
<reference evidence="2" key="1">
    <citation type="submission" date="2019-02" db="EMBL/GenBank/DDBJ databases">
        <authorList>
            <consortium name="Genoscope - CEA"/>
            <person name="William W."/>
        </authorList>
    </citation>
    <scope>NUCLEOTIDE SEQUENCE [LARGE SCALE GENOMIC DNA]</scope>
    <source>
        <strain evidence="2">YSy11</strain>
    </source>
</reference>
<feature type="region of interest" description="Disordered" evidence="1">
    <location>
        <begin position="1"/>
        <end position="21"/>
    </location>
</feature>
<proteinExistence type="predicted"/>
<evidence type="ECO:0000313" key="2">
    <source>
        <dbReference type="EMBL" id="VEV98430.1"/>
    </source>
</evidence>
<accession>A0A653E6T1</accession>
<name>A0A653E6T1_9PSED</name>
<sequence length="88" mass="10009">MLRRTNVHSISNNVTRPEHSPSQLHIAGGIWRCDESASNSLLKSSAGFSQAPLHVVFCLFVLNSLWMARAREWRLTGYACYRWCSNSQ</sequence>